<feature type="compositionally biased region" description="Basic and acidic residues" evidence="1">
    <location>
        <begin position="254"/>
        <end position="264"/>
    </location>
</feature>
<dbReference type="PANTHER" id="PTHR21505:SF8">
    <property type="entry name" value="DPT-YFP REPRESSOR BY OVEREXPRESSION, ISOFORM D-RELATED"/>
    <property type="match status" value="1"/>
</dbReference>
<accession>A0A6P7GQS2</accession>
<feature type="domain" description="MADF" evidence="2">
    <location>
        <begin position="12"/>
        <end position="97"/>
    </location>
</feature>
<evidence type="ECO:0000259" key="2">
    <source>
        <dbReference type="PROSITE" id="PS51029"/>
    </source>
</evidence>
<dbReference type="Pfam" id="PF10545">
    <property type="entry name" value="MADF_DNA_bdg"/>
    <property type="match status" value="1"/>
</dbReference>
<evidence type="ECO:0000313" key="3">
    <source>
        <dbReference type="RefSeq" id="XP_028146115.1"/>
    </source>
</evidence>
<dbReference type="RefSeq" id="XP_028146115.1">
    <property type="nucleotide sequence ID" value="XM_028290314.1"/>
</dbReference>
<dbReference type="InParanoid" id="A0A6P7GQS2"/>
<dbReference type="PROSITE" id="PS51029">
    <property type="entry name" value="MADF"/>
    <property type="match status" value="1"/>
</dbReference>
<reference evidence="3" key="1">
    <citation type="submission" date="2025-08" db="UniProtKB">
        <authorList>
            <consortium name="RefSeq"/>
        </authorList>
    </citation>
    <scope>IDENTIFICATION</scope>
    <source>
        <tissue evidence="3">Whole insect</tissue>
    </source>
</reference>
<evidence type="ECO:0000256" key="1">
    <source>
        <dbReference type="SAM" id="MobiDB-lite"/>
    </source>
</evidence>
<dbReference type="InterPro" id="IPR006578">
    <property type="entry name" value="MADF-dom"/>
</dbReference>
<feature type="region of interest" description="Disordered" evidence="1">
    <location>
        <begin position="245"/>
        <end position="264"/>
    </location>
</feature>
<protein>
    <submittedName>
        <fullName evidence="3">Uncharacterized protein LOC114339650</fullName>
    </submittedName>
</protein>
<dbReference type="PANTHER" id="PTHR21505">
    <property type="entry name" value="MADF DOMAIN-CONTAINING PROTEIN-RELATED"/>
    <property type="match status" value="1"/>
</dbReference>
<sequence length="264" mass="30384">MTNNWTNERIIDFINVIYLHPELWNVESEIYKDRNAKKDAWAVIAEKFMISNDEAYKKFKSLRTYAKNEEKKSGFAGGKPVKWFAFDAMSFILSQDTPNRGGGNESVTNYVTKTSDTYISPDQEDIFLEEEVVDSETTDSLRSSVFTPKPRASKRSNADPILGKAQDILSNFGNETRNYPILDNAQSISSNFVNETRNEYASFGEHIANKLRKYDDFTRSQAEMKIAQVLYDCDMEMYRKRGLSTYTPLESPDDDIKVEPDLHH</sequence>
<proteinExistence type="predicted"/>
<dbReference type="SMART" id="SM00595">
    <property type="entry name" value="MADF"/>
    <property type="match status" value="1"/>
</dbReference>
<dbReference type="AlphaFoldDB" id="A0A6P7GQS2"/>
<gene>
    <name evidence="3" type="primary">LOC114339650</name>
</gene>
<organism evidence="3">
    <name type="scientific">Diabrotica virgifera virgifera</name>
    <name type="common">western corn rootworm</name>
    <dbReference type="NCBI Taxonomy" id="50390"/>
    <lineage>
        <taxon>Eukaryota</taxon>
        <taxon>Metazoa</taxon>
        <taxon>Ecdysozoa</taxon>
        <taxon>Arthropoda</taxon>
        <taxon>Hexapoda</taxon>
        <taxon>Insecta</taxon>
        <taxon>Pterygota</taxon>
        <taxon>Neoptera</taxon>
        <taxon>Endopterygota</taxon>
        <taxon>Coleoptera</taxon>
        <taxon>Polyphaga</taxon>
        <taxon>Cucujiformia</taxon>
        <taxon>Chrysomeloidea</taxon>
        <taxon>Chrysomelidae</taxon>
        <taxon>Galerucinae</taxon>
        <taxon>Diabroticina</taxon>
        <taxon>Diabroticites</taxon>
        <taxon>Diabrotica</taxon>
    </lineage>
</organism>
<name>A0A6P7GQS2_DIAVI</name>